<feature type="domain" description="RUN" evidence="2">
    <location>
        <begin position="926"/>
        <end position="1070"/>
    </location>
</feature>
<protein>
    <submittedName>
        <fullName evidence="4">Uncharacterized protein LOC100908882</fullName>
    </submittedName>
</protein>
<feature type="region of interest" description="Disordered" evidence="1">
    <location>
        <begin position="631"/>
        <end position="670"/>
    </location>
</feature>
<dbReference type="InterPro" id="IPR004012">
    <property type="entry name" value="Run_dom"/>
</dbReference>
<evidence type="ECO:0000313" key="4">
    <source>
        <dbReference type="RefSeq" id="XP_028968027.1"/>
    </source>
</evidence>
<feature type="region of interest" description="Disordered" evidence="1">
    <location>
        <begin position="1208"/>
        <end position="1292"/>
    </location>
</feature>
<dbReference type="SUPFAM" id="SSF140741">
    <property type="entry name" value="RUN domain-like"/>
    <property type="match status" value="1"/>
</dbReference>
<dbReference type="Gene3D" id="1.20.58.900">
    <property type="match status" value="1"/>
</dbReference>
<name>A0AAJ7WIF4_9ACAR</name>
<feature type="region of interest" description="Disordered" evidence="1">
    <location>
        <begin position="441"/>
        <end position="492"/>
    </location>
</feature>
<dbReference type="Proteomes" id="UP000694867">
    <property type="component" value="Unplaced"/>
</dbReference>
<dbReference type="GO" id="GO:0031410">
    <property type="term" value="C:cytoplasmic vesicle"/>
    <property type="evidence" value="ECO:0007669"/>
    <property type="project" value="TreeGrafter"/>
</dbReference>
<dbReference type="PANTHER" id="PTHR15591">
    <property type="entry name" value="RUN AND SH3 DOMAIN CONTAINING"/>
    <property type="match status" value="1"/>
</dbReference>
<evidence type="ECO:0000313" key="3">
    <source>
        <dbReference type="Proteomes" id="UP000694867"/>
    </source>
</evidence>
<feature type="compositionally biased region" description="Polar residues" evidence="1">
    <location>
        <begin position="230"/>
        <end position="241"/>
    </location>
</feature>
<feature type="compositionally biased region" description="Polar residues" evidence="1">
    <location>
        <begin position="1085"/>
        <end position="1096"/>
    </location>
</feature>
<dbReference type="Pfam" id="PF02759">
    <property type="entry name" value="RUN"/>
    <property type="match status" value="1"/>
</dbReference>
<feature type="compositionally biased region" description="Low complexity" evidence="1">
    <location>
        <begin position="1242"/>
        <end position="1262"/>
    </location>
</feature>
<feature type="compositionally biased region" description="Basic and acidic residues" evidence="1">
    <location>
        <begin position="1156"/>
        <end position="1165"/>
    </location>
</feature>
<sequence length="1292" mass="140833">MLAPVNEDEGGGVVMTSLVAGGAPESLSIGVSGVLNVMDASACSALHDEADDLQWITDSYHDHANSAKSWDEMILTLSQWNDRNRSMQRSILKMDLSYEDFSKNMDVNLAQIDMETFCSEDINHAILSLQARVGEECASLSGSLIDDLPIDSSQRVNEICRKTPLFSPLKEASVHSASHVSMADSLDCSYHGDLVLTCQTTNKNNYTLAFEQSQIIQTDPSEDSELGGSSEAQSNWSGSENANEKSDKAMIHSEFAYTTWSRVSGDGKVDSGKSHSLPDLLKRSVTLAKTCNTLYTINDCQVVEDKRSGVPLLRMFMDKGRGSQDAMQCSTSVSEAETREAPTSKVSHARSSQAEMDGSITLPMTTLPIFNARSSTAPEFPSANAVTNVHQVRARQKLDNTLNNNNVMTLEESTALSEEDSSQCFEDSLVGMLQTKKGLSLASPIREEDEQCSSCDEPMRDANNSSTNSSSNSSANQSPPYDKPPPKINNFVGLRASPARKELLGSESSGYISRQNSSDQINKSPNAQQFLLCAGNRRSAPKAGSLQCSTQVRTVAIQTGPLSPNSQSKRADEPNCHVVTPEQLLDPQSTPIKKSIYVCYPNYSLPDLSFLKDIKPGHAVVLQPTEIGVAKKLPPTQTPPVKEPQHKNVAAAVGTPSRRRAQSSGPKCRPKSYTDCEAMLRTGVDRIKDWESLSLLLPEDVKMMVKQIRGEAQPVRMRDKAATRQPRPLRIDQIPSAATGAYEEVYISGGAGVHVDERDGSSQRRHSLLNFPSLTGLVPTGLDLNTMASPNHTTEQSNSNSSGTCYCRGAKKAVSFSDNLCKILTGDHRTPATCGCRNFALNLQECVTPGSVASGGSRNMPFREHTPQGLSPSGFISPLTHSQHEVVNAKRHLLDIVYNSIRQVVDAYGKDKERDAKMQLLSDESLASREVVSTLVPAVERLLEDGLLPHVRGLFGPLPNSKWHLVESMVQTKEGRKEVRELLDYIHSVNGVLDENAKFRCFVLGLINLGCLDSWITLLLATASVQQKHYQNAAFLVLLSHYSFFFLQEELVSNLRVLSELPFAFNLNMAAKLRPHQQGVKEVRSVSTGRLRSQPCTPLGFPRSPPKSKTVTLPTVPSAMPTAATRPSKVDSVMRRTKTEICLQGRARPLSYPAALKKEPEPPKKDTHKFRQLRNQWEKMSGALPNRPSGAAVAVSGNIRVNQADNLRSNRHSQPAARHSPAQKAHSSPHRGSNVRSPVKKSCQSGASSVASSASTMRATASSEKDPSSVVLVRKSLIPIRGLSAKGSGRNK</sequence>
<feature type="region of interest" description="Disordered" evidence="1">
    <location>
        <begin position="1149"/>
        <end position="1169"/>
    </location>
</feature>
<feature type="compositionally biased region" description="Polar residues" evidence="1">
    <location>
        <begin position="344"/>
        <end position="354"/>
    </location>
</feature>
<proteinExistence type="predicted"/>
<dbReference type="InterPro" id="IPR037213">
    <property type="entry name" value="Run_dom_sf"/>
</dbReference>
<organism evidence="3 4">
    <name type="scientific">Galendromus occidentalis</name>
    <name type="common">western predatory mite</name>
    <dbReference type="NCBI Taxonomy" id="34638"/>
    <lineage>
        <taxon>Eukaryota</taxon>
        <taxon>Metazoa</taxon>
        <taxon>Ecdysozoa</taxon>
        <taxon>Arthropoda</taxon>
        <taxon>Chelicerata</taxon>
        <taxon>Arachnida</taxon>
        <taxon>Acari</taxon>
        <taxon>Parasitiformes</taxon>
        <taxon>Mesostigmata</taxon>
        <taxon>Gamasina</taxon>
        <taxon>Phytoseioidea</taxon>
        <taxon>Phytoseiidae</taxon>
        <taxon>Typhlodrominae</taxon>
        <taxon>Galendromus</taxon>
    </lineage>
</organism>
<feature type="region of interest" description="Disordered" evidence="1">
    <location>
        <begin position="218"/>
        <end position="247"/>
    </location>
</feature>
<accession>A0AAJ7WIF4</accession>
<keyword evidence="3" id="KW-1185">Reference proteome</keyword>
<dbReference type="PANTHER" id="PTHR15591:SF13">
    <property type="entry name" value="RUN DOMAIN-CONTAINING PROTEIN"/>
    <property type="match status" value="1"/>
</dbReference>
<dbReference type="GeneID" id="100908882"/>
<dbReference type="RefSeq" id="XP_028968027.1">
    <property type="nucleotide sequence ID" value="XM_029112194.1"/>
</dbReference>
<dbReference type="PROSITE" id="PS50826">
    <property type="entry name" value="RUN"/>
    <property type="match status" value="1"/>
</dbReference>
<dbReference type="InterPro" id="IPR047343">
    <property type="entry name" value="RUSC1_2"/>
</dbReference>
<feature type="region of interest" description="Disordered" evidence="1">
    <location>
        <begin position="1085"/>
        <end position="1135"/>
    </location>
</feature>
<dbReference type="SMART" id="SM00593">
    <property type="entry name" value="RUN"/>
    <property type="match status" value="1"/>
</dbReference>
<dbReference type="KEGG" id="goe:100908882"/>
<reference evidence="4" key="1">
    <citation type="submission" date="2025-08" db="UniProtKB">
        <authorList>
            <consortium name="RefSeq"/>
        </authorList>
    </citation>
    <scope>IDENTIFICATION</scope>
</reference>
<gene>
    <name evidence="4" type="primary">LOC100908882</name>
</gene>
<feature type="region of interest" description="Disordered" evidence="1">
    <location>
        <begin position="333"/>
        <end position="355"/>
    </location>
</feature>
<evidence type="ECO:0000259" key="2">
    <source>
        <dbReference type="PROSITE" id="PS50826"/>
    </source>
</evidence>
<feature type="compositionally biased region" description="Low complexity" evidence="1">
    <location>
        <begin position="463"/>
        <end position="478"/>
    </location>
</feature>
<evidence type="ECO:0000256" key="1">
    <source>
        <dbReference type="SAM" id="MobiDB-lite"/>
    </source>
</evidence>